<dbReference type="Proteomes" id="UP000002358">
    <property type="component" value="Chromosome 1"/>
</dbReference>
<protein>
    <submittedName>
        <fullName evidence="3">Uncharacterized protein</fullName>
    </submittedName>
</protein>
<gene>
    <name evidence="3" type="primary">100680254</name>
</gene>
<feature type="compositionally biased region" description="Polar residues" evidence="2">
    <location>
        <begin position="205"/>
        <end position="223"/>
    </location>
</feature>
<feature type="compositionally biased region" description="Basic and acidic residues" evidence="2">
    <location>
        <begin position="952"/>
        <end position="964"/>
    </location>
</feature>
<dbReference type="SMR" id="A0A7M7QM04"/>
<feature type="compositionally biased region" description="Basic and acidic residues" evidence="2">
    <location>
        <begin position="865"/>
        <end position="884"/>
    </location>
</feature>
<feature type="compositionally biased region" description="Polar residues" evidence="2">
    <location>
        <begin position="270"/>
        <end position="282"/>
    </location>
</feature>
<feature type="region of interest" description="Disordered" evidence="2">
    <location>
        <begin position="635"/>
        <end position="660"/>
    </location>
</feature>
<feature type="region of interest" description="Disordered" evidence="2">
    <location>
        <begin position="510"/>
        <end position="529"/>
    </location>
</feature>
<keyword evidence="1" id="KW-0175">Coiled coil</keyword>
<evidence type="ECO:0000256" key="1">
    <source>
        <dbReference type="SAM" id="Coils"/>
    </source>
</evidence>
<dbReference type="EnsemblMetazoa" id="XM_016986683">
    <property type="protein sequence ID" value="XP_016842172"/>
    <property type="gene ID" value="LOC100680254"/>
</dbReference>
<dbReference type="EnsemblMetazoa" id="XM_032595833">
    <property type="protein sequence ID" value="XP_032451724"/>
    <property type="gene ID" value="LOC100680254"/>
</dbReference>
<feature type="compositionally biased region" description="Acidic residues" evidence="2">
    <location>
        <begin position="167"/>
        <end position="195"/>
    </location>
</feature>
<keyword evidence="4" id="KW-1185">Reference proteome</keyword>
<proteinExistence type="predicted"/>
<name>A0A7M7QM04_NASVI</name>
<feature type="compositionally biased region" description="Basic and acidic residues" evidence="2">
    <location>
        <begin position="260"/>
        <end position="269"/>
    </location>
</feature>
<feature type="compositionally biased region" description="Basic and acidic residues" evidence="2">
    <location>
        <begin position="241"/>
        <end position="252"/>
    </location>
</feature>
<evidence type="ECO:0000313" key="3">
    <source>
        <dbReference type="EnsemblMetazoa" id="XP_032451725"/>
    </source>
</evidence>
<evidence type="ECO:0000313" key="4">
    <source>
        <dbReference type="Proteomes" id="UP000002358"/>
    </source>
</evidence>
<feature type="compositionally biased region" description="Polar residues" evidence="2">
    <location>
        <begin position="635"/>
        <end position="652"/>
    </location>
</feature>
<dbReference type="KEGG" id="nvi:100680254"/>
<dbReference type="InParanoid" id="A0A7M7QM04"/>
<dbReference type="EnsemblMetazoa" id="XM_032595834">
    <property type="protein sequence ID" value="XP_032451725"/>
    <property type="gene ID" value="LOC100680254"/>
</dbReference>
<organism evidence="3 4">
    <name type="scientific">Nasonia vitripennis</name>
    <name type="common">Parasitic wasp</name>
    <dbReference type="NCBI Taxonomy" id="7425"/>
    <lineage>
        <taxon>Eukaryota</taxon>
        <taxon>Metazoa</taxon>
        <taxon>Ecdysozoa</taxon>
        <taxon>Arthropoda</taxon>
        <taxon>Hexapoda</taxon>
        <taxon>Insecta</taxon>
        <taxon>Pterygota</taxon>
        <taxon>Neoptera</taxon>
        <taxon>Endopterygota</taxon>
        <taxon>Hymenoptera</taxon>
        <taxon>Apocrita</taxon>
        <taxon>Proctotrupomorpha</taxon>
        <taxon>Chalcidoidea</taxon>
        <taxon>Pteromalidae</taxon>
        <taxon>Pteromalinae</taxon>
        <taxon>Nasonia</taxon>
    </lineage>
</organism>
<dbReference type="OMA" id="KICPNYQ"/>
<dbReference type="EnsemblMetazoa" id="XM_016986681">
    <property type="protein sequence ID" value="XP_016842170"/>
    <property type="gene ID" value="LOC100680254"/>
</dbReference>
<feature type="region of interest" description="Disordered" evidence="2">
    <location>
        <begin position="144"/>
        <end position="282"/>
    </location>
</feature>
<feature type="region of interest" description="Disordered" evidence="2">
    <location>
        <begin position="834"/>
        <end position="1005"/>
    </location>
</feature>
<accession>A0A7M7QM04</accession>
<reference evidence="3" key="1">
    <citation type="submission" date="2021-01" db="UniProtKB">
        <authorList>
            <consortium name="EnsemblMetazoa"/>
        </authorList>
    </citation>
    <scope>IDENTIFICATION</scope>
</reference>
<evidence type="ECO:0000256" key="2">
    <source>
        <dbReference type="SAM" id="MobiDB-lite"/>
    </source>
</evidence>
<dbReference type="OrthoDB" id="6363430at2759"/>
<dbReference type="EnsemblMetazoa" id="XM_031924732">
    <property type="protein sequence ID" value="XP_031780592"/>
    <property type="gene ID" value="LOC100680254"/>
</dbReference>
<dbReference type="EnsemblMetazoa" id="XM_016986676">
    <property type="protein sequence ID" value="XP_016842165"/>
    <property type="gene ID" value="LOC100680254"/>
</dbReference>
<dbReference type="AlphaFoldDB" id="A0A7M7QM04"/>
<feature type="coiled-coil region" evidence="1">
    <location>
        <begin position="446"/>
        <end position="473"/>
    </location>
</feature>
<sequence length="1017" mass="113231">MRTKRRELKELRQGRKSSGCFEAEGLSFAGQKQLADLPRLDACYELIKMIAGAGVGMAGGGAGMLRARRRDISIKPNRKLDRKSSRGMIYENEELRLRTIHINAEVEQGQNDIKKLRRENEQLRREIWSLRDEYDKLEEILKKQKNREESDEPEDRSENEAAGSDYSEYDEEEEEDDEEDDDDSDSAEETNEEHDQEERLENAENQKISSEKMSNGGSPIQQQHRTRVNFDDLSVVDEEEELKKEKDKKDSIPSEQSASRVDEPLEKQQRSTFPYHTTSFEQGDPLTTTSFAYQSDCPFVFPTMAEASVYSNIAQSSMDESCRPMTTCSSHQTANPSRDISSHNYSRQVALVASSAPPPPGWQNSVLATAPISVPNFPRTQSPIAVCDSSKDLPPKPAELVESGPANVSGLAERRKAFVKQHSDNFRVIGPRDSSAGHNQATSASLDSSNKALRNYSEENHQLIREISILRDVYDELEIFKRWNKGAECAKPEENRQPRHFFAPLLAKPRCNGDDRQSDSPAGSEKTVSTVISTSRYNCEKGSADICVNGAVPLHGHIESGDAKAFFSSENLLIVSDARNNGSSNPMVKSVSCQDLSSWLSFNENVKSLNNDNHAKSDNTLDSMSTSSRAYKSQLNVTLRQPGSRKSTNSDTPEIPQLPSTGKLFNHPFLQSFEQAYQNFPVRTEGSSPARLMQSPLTIKVCESPVPATSYSSPVRVQSSFSNPSAVLEPDCGACSRKDLERLRLMIPPTRNGDKQEYHVTSFETPSPHTMKIPPMTPYELEALRRMPTGTSLVQQTPRLYQNVPFVPMAANGVQCCSANGHCDMVTKVPAQTQTSLEDETKAAAVSAESNQPTDQPKKRRSRKDKSGSVKEKRSSQRRRETLKKQSSASSKEPPESPGILSTRSHQDEKNESRSSSSGQESPKKDQTKRVSLYLSTKKRPSVSSTRTSRSRSVENARERHLTRGEAAALEGNATNSERERTNSISSREAAVREKTRKSSTSSGSVPWCACWGNGCI</sequence>